<organism evidence="1">
    <name type="scientific">Arundo donax</name>
    <name type="common">Giant reed</name>
    <name type="synonym">Donax arundinaceus</name>
    <dbReference type="NCBI Taxonomy" id="35708"/>
    <lineage>
        <taxon>Eukaryota</taxon>
        <taxon>Viridiplantae</taxon>
        <taxon>Streptophyta</taxon>
        <taxon>Embryophyta</taxon>
        <taxon>Tracheophyta</taxon>
        <taxon>Spermatophyta</taxon>
        <taxon>Magnoliopsida</taxon>
        <taxon>Liliopsida</taxon>
        <taxon>Poales</taxon>
        <taxon>Poaceae</taxon>
        <taxon>PACMAD clade</taxon>
        <taxon>Arundinoideae</taxon>
        <taxon>Arundineae</taxon>
        <taxon>Arundo</taxon>
    </lineage>
</organism>
<protein>
    <submittedName>
        <fullName evidence="1">Uncharacterized protein</fullName>
    </submittedName>
</protein>
<evidence type="ECO:0000313" key="1">
    <source>
        <dbReference type="EMBL" id="JAD15240.1"/>
    </source>
</evidence>
<proteinExistence type="predicted"/>
<sequence length="15" mass="1594">MDTTAAAAHLVSLRH</sequence>
<dbReference type="EMBL" id="GBRH01282655">
    <property type="protein sequence ID" value="JAD15240.1"/>
    <property type="molecule type" value="Transcribed_RNA"/>
</dbReference>
<accession>A0A0A8XRD9</accession>
<reference evidence="1" key="1">
    <citation type="submission" date="2014-09" db="EMBL/GenBank/DDBJ databases">
        <authorList>
            <person name="Magalhaes I.L.F."/>
            <person name="Oliveira U."/>
            <person name="Santos F.R."/>
            <person name="Vidigal T.H.D.A."/>
            <person name="Brescovit A.D."/>
            <person name="Santos A.J."/>
        </authorList>
    </citation>
    <scope>NUCLEOTIDE SEQUENCE</scope>
    <source>
        <tissue evidence="1">Shoot tissue taken approximately 20 cm above the soil surface</tissue>
    </source>
</reference>
<reference evidence="1" key="2">
    <citation type="journal article" date="2015" name="Data Brief">
        <title>Shoot transcriptome of the giant reed, Arundo donax.</title>
        <authorList>
            <person name="Barrero R.A."/>
            <person name="Guerrero F.D."/>
            <person name="Moolhuijzen P."/>
            <person name="Goolsby J.A."/>
            <person name="Tidwell J."/>
            <person name="Bellgard S.E."/>
            <person name="Bellgard M.I."/>
        </authorList>
    </citation>
    <scope>NUCLEOTIDE SEQUENCE</scope>
    <source>
        <tissue evidence="1">Shoot tissue taken approximately 20 cm above the soil surface</tissue>
    </source>
</reference>
<name>A0A0A8XRD9_ARUDO</name>